<evidence type="ECO:0000313" key="2">
    <source>
        <dbReference type="EMBL" id="PAF24333.1"/>
    </source>
</evidence>
<protein>
    <submittedName>
        <fullName evidence="2">AraC family transcriptional regulator</fullName>
    </submittedName>
</protein>
<evidence type="ECO:0000313" key="3">
    <source>
        <dbReference type="Proteomes" id="UP000216133"/>
    </source>
</evidence>
<dbReference type="Pfam" id="PF06445">
    <property type="entry name" value="GyrI-like"/>
    <property type="match status" value="1"/>
</dbReference>
<dbReference type="InterPro" id="IPR010499">
    <property type="entry name" value="AraC_E-bd"/>
</dbReference>
<dbReference type="RefSeq" id="WP_084140086.1">
    <property type="nucleotide sequence ID" value="NZ_CP019985.1"/>
</dbReference>
<reference evidence="2 3" key="1">
    <citation type="submission" date="2017-07" db="EMBL/GenBank/DDBJ databases">
        <title>Isolation and whole genome analysis of endospore-forming bacteria from heroin.</title>
        <authorList>
            <person name="Kalinowski J."/>
            <person name="Ahrens B."/>
            <person name="Al-Dilaimi A."/>
            <person name="Winkler A."/>
            <person name="Wibberg D."/>
            <person name="Schleenbecker U."/>
            <person name="Ruckert C."/>
            <person name="Wolfel R."/>
            <person name="Grass G."/>
        </authorList>
    </citation>
    <scope>NUCLEOTIDE SEQUENCE [LARGE SCALE GENOMIC DNA]</scope>
    <source>
        <strain evidence="2 3">7523-2</strain>
    </source>
</reference>
<dbReference type="InterPro" id="IPR011256">
    <property type="entry name" value="Reg_factor_effector_dom_sf"/>
</dbReference>
<dbReference type="SMART" id="SM00871">
    <property type="entry name" value="AraC_E_bind"/>
    <property type="match status" value="1"/>
</dbReference>
<feature type="domain" description="AraC effector-binding" evidence="1">
    <location>
        <begin position="4"/>
        <end position="160"/>
    </location>
</feature>
<comment type="caution">
    <text evidence="2">The sequence shown here is derived from an EMBL/GenBank/DDBJ whole genome shotgun (WGS) entry which is preliminary data.</text>
</comment>
<proteinExistence type="predicted"/>
<dbReference type="GeneID" id="86924540"/>
<dbReference type="SUPFAM" id="SSF55136">
    <property type="entry name" value="Probable bacterial effector-binding domain"/>
    <property type="match status" value="1"/>
</dbReference>
<evidence type="ECO:0000259" key="1">
    <source>
        <dbReference type="SMART" id="SM00871"/>
    </source>
</evidence>
<name>A0A268RVQ2_SHOCL</name>
<dbReference type="EMBL" id="NPBS01000112">
    <property type="protein sequence ID" value="PAF24333.1"/>
    <property type="molecule type" value="Genomic_DNA"/>
</dbReference>
<accession>A0A268RVQ2</accession>
<dbReference type="Gene3D" id="3.20.80.10">
    <property type="entry name" value="Regulatory factor, effector binding domain"/>
    <property type="match status" value="1"/>
</dbReference>
<organism evidence="2 3">
    <name type="scientific">Shouchella clausii</name>
    <name type="common">Alkalihalobacillus clausii</name>
    <dbReference type="NCBI Taxonomy" id="79880"/>
    <lineage>
        <taxon>Bacteria</taxon>
        <taxon>Bacillati</taxon>
        <taxon>Bacillota</taxon>
        <taxon>Bacilli</taxon>
        <taxon>Bacillales</taxon>
        <taxon>Bacillaceae</taxon>
        <taxon>Shouchella</taxon>
    </lineage>
</organism>
<gene>
    <name evidence="2" type="ORF">CHH61_19190</name>
</gene>
<dbReference type="InterPro" id="IPR029442">
    <property type="entry name" value="GyrI-like"/>
</dbReference>
<dbReference type="AlphaFoldDB" id="A0A268RVQ2"/>
<sequence length="162" mass="19412">MKKIHYDIVTLPAYRAMGMKWNGPYSDVSQLKEVIHTMEHRVEELKDVINPNIQLGLSYHTRNDGFEHYSVFEVKRTQPLLEGMVELYVPEMTYFVTTHQKGEMIGQTYEHIQQWLAESDYKPFQDPNRHYYDPLPIKHERYPKDRDLQDPHFEIFIPITTK</sequence>
<dbReference type="Proteomes" id="UP000216133">
    <property type="component" value="Unassembled WGS sequence"/>
</dbReference>